<dbReference type="HOGENOM" id="CLU_008523_10_4_1"/>
<reference evidence="8 9" key="1">
    <citation type="journal article" date="2014" name="Proc. Natl. Acad. Sci. U.S.A.">
        <title>Trajectory and genomic determinants of fungal-pathogen speciation and host adaptation.</title>
        <authorList>
            <person name="Hu X."/>
            <person name="Xiao G."/>
            <person name="Zheng P."/>
            <person name="Shang Y."/>
            <person name="Su Y."/>
            <person name="Zhang X."/>
            <person name="Liu X."/>
            <person name="Zhan S."/>
            <person name="St Leger R.J."/>
            <person name="Wang C."/>
        </authorList>
    </citation>
    <scope>NUCLEOTIDE SEQUENCE [LARGE SCALE GENOMIC DNA]</scope>
    <source>
        <strain evidence="8 9">ARSEF 1941</strain>
    </source>
</reference>
<comment type="caution">
    <text evidence="8">The sequence shown here is derived from an EMBL/GenBank/DDBJ whole genome shotgun (WGS) entry which is preliminary data.</text>
</comment>
<keyword evidence="2 7" id="KW-0121">Carboxypeptidase</keyword>
<evidence type="ECO:0000313" key="9">
    <source>
        <dbReference type="Proteomes" id="UP000030816"/>
    </source>
</evidence>
<organism evidence="8 9">
    <name type="scientific">Metarhizium album (strain ARSEF 1941)</name>
    <dbReference type="NCBI Taxonomy" id="1081103"/>
    <lineage>
        <taxon>Eukaryota</taxon>
        <taxon>Fungi</taxon>
        <taxon>Dikarya</taxon>
        <taxon>Ascomycota</taxon>
        <taxon>Pezizomycotina</taxon>
        <taxon>Sordariomycetes</taxon>
        <taxon>Hypocreomycetidae</taxon>
        <taxon>Hypocreales</taxon>
        <taxon>Clavicipitaceae</taxon>
        <taxon>Metarhizium</taxon>
    </lineage>
</organism>
<feature type="signal peptide" evidence="7">
    <location>
        <begin position="1"/>
        <end position="17"/>
    </location>
</feature>
<dbReference type="Gene3D" id="3.40.50.1820">
    <property type="entry name" value="alpha/beta hydrolase"/>
    <property type="match status" value="1"/>
</dbReference>
<dbReference type="InterPro" id="IPR029058">
    <property type="entry name" value="AB_hydrolase_fold"/>
</dbReference>
<dbReference type="EMBL" id="AZHE01000005">
    <property type="protein sequence ID" value="KHN99363.1"/>
    <property type="molecule type" value="Genomic_DNA"/>
</dbReference>
<evidence type="ECO:0000256" key="7">
    <source>
        <dbReference type="RuleBase" id="RU361156"/>
    </source>
</evidence>
<evidence type="ECO:0000256" key="6">
    <source>
        <dbReference type="ARBA" id="ARBA00023180"/>
    </source>
</evidence>
<dbReference type="PRINTS" id="PR00724">
    <property type="entry name" value="CRBOXYPTASEC"/>
</dbReference>
<dbReference type="STRING" id="1081103.A0A0B2WZA5"/>
<dbReference type="InterPro" id="IPR001563">
    <property type="entry name" value="Peptidase_S10"/>
</dbReference>
<sequence>MHLFTAFSLGLAFVVTASPGPPSPNTAGVPVSSRSFRRSDSEWSHIIDGSDVKASKNYGGRLVDYKLRARAVDPSRLGVDKVRQFSGYLDDNSTDKHLFYWFFESRSDPKNDPVILWLTGGPGCSSMSGLFMELGPSMVDQNGSLHANPYSWNSNASVIFLDQPVNTGFSYSKAEVDTTAAAARDIYALMTLFFEQFPQYAKQDFHIAGESYAGHYIPATAYEILSHSRRNINLKSVLIGNGLTDPYTQYGYYEAMACGKGGHKAVLDQQTCEGMRKALPQCRSAIEACYGGNHYACVDSAAYCDGPFLASYLKTNLNPYDVRKKCVGGSLCYKEANYAQQWLNRKDVMQTLGVEVRTFDTCNPQINLAFRQAGDWFLPIQRYVPHILAQIPVLIYAGDVDFICNWLGNEAWTNALPWPGKDAFNSAGPLELTARSGKNYAKIKHAQGFAFARVYQAGHLVPHDEPEGALDLMTRWIRGEWSK</sequence>
<dbReference type="GO" id="GO:0004185">
    <property type="term" value="F:serine-type carboxypeptidase activity"/>
    <property type="evidence" value="ECO:0007669"/>
    <property type="project" value="UniProtKB-UniRule"/>
</dbReference>
<keyword evidence="4 7" id="KW-0732">Signal</keyword>
<accession>A0A0B2WZA5</accession>
<keyword evidence="5 7" id="KW-0378">Hydrolase</keyword>
<keyword evidence="6" id="KW-0325">Glycoprotein</keyword>
<dbReference type="GO" id="GO:0006508">
    <property type="term" value="P:proteolysis"/>
    <property type="evidence" value="ECO:0007669"/>
    <property type="project" value="UniProtKB-KW"/>
</dbReference>
<dbReference type="InterPro" id="IPR033124">
    <property type="entry name" value="Ser_caboxypep_his_AS"/>
</dbReference>
<dbReference type="Gene3D" id="1.10.287.410">
    <property type="match status" value="1"/>
</dbReference>
<dbReference type="EC" id="3.4.16.-" evidence="7"/>
<dbReference type="PANTHER" id="PTHR11802">
    <property type="entry name" value="SERINE PROTEASE FAMILY S10 SERINE CARBOXYPEPTIDASE"/>
    <property type="match status" value="1"/>
</dbReference>
<dbReference type="Proteomes" id="UP000030816">
    <property type="component" value="Unassembled WGS sequence"/>
</dbReference>
<keyword evidence="9" id="KW-1185">Reference proteome</keyword>
<evidence type="ECO:0000256" key="5">
    <source>
        <dbReference type="ARBA" id="ARBA00022801"/>
    </source>
</evidence>
<proteinExistence type="inferred from homology"/>
<evidence type="ECO:0000313" key="8">
    <source>
        <dbReference type="EMBL" id="KHN99363.1"/>
    </source>
</evidence>
<dbReference type="SUPFAM" id="SSF53474">
    <property type="entry name" value="alpha/beta-Hydrolases"/>
    <property type="match status" value="1"/>
</dbReference>
<dbReference type="PANTHER" id="PTHR11802:SF113">
    <property type="entry name" value="SERINE CARBOXYPEPTIDASE CTSA-4.1"/>
    <property type="match status" value="1"/>
</dbReference>
<dbReference type="GO" id="GO:0000324">
    <property type="term" value="C:fungal-type vacuole"/>
    <property type="evidence" value="ECO:0007669"/>
    <property type="project" value="TreeGrafter"/>
</dbReference>
<dbReference type="AlphaFoldDB" id="A0A0B2WZA5"/>
<gene>
    <name evidence="8" type="ORF">MAM_03061</name>
</gene>
<evidence type="ECO:0000256" key="4">
    <source>
        <dbReference type="ARBA" id="ARBA00022729"/>
    </source>
</evidence>
<dbReference type="OrthoDB" id="443318at2759"/>
<keyword evidence="3 7" id="KW-0645">Protease</keyword>
<dbReference type="Pfam" id="PF00450">
    <property type="entry name" value="Peptidase_S10"/>
    <property type="match status" value="1"/>
</dbReference>
<protein>
    <recommendedName>
        <fullName evidence="7">Carboxypeptidase</fullName>
        <ecNumber evidence="7">3.4.16.-</ecNumber>
    </recommendedName>
</protein>
<dbReference type="PROSITE" id="PS00560">
    <property type="entry name" value="CARBOXYPEPT_SER_HIS"/>
    <property type="match status" value="1"/>
</dbReference>
<evidence type="ECO:0000256" key="3">
    <source>
        <dbReference type="ARBA" id="ARBA00022670"/>
    </source>
</evidence>
<dbReference type="InterPro" id="IPR018202">
    <property type="entry name" value="Ser_caboxypep_ser_AS"/>
</dbReference>
<evidence type="ECO:0000256" key="1">
    <source>
        <dbReference type="ARBA" id="ARBA00009431"/>
    </source>
</evidence>
<comment type="similarity">
    <text evidence="1 7">Belongs to the peptidase S10 family.</text>
</comment>
<name>A0A0B2WZA5_METAS</name>
<dbReference type="MEROPS" id="S10.001"/>
<evidence type="ECO:0000256" key="2">
    <source>
        <dbReference type="ARBA" id="ARBA00022645"/>
    </source>
</evidence>
<dbReference type="RefSeq" id="XP_040680429.1">
    <property type="nucleotide sequence ID" value="XM_040821860.1"/>
</dbReference>
<dbReference type="GeneID" id="63737516"/>
<dbReference type="PROSITE" id="PS00131">
    <property type="entry name" value="CARBOXYPEPT_SER_SER"/>
    <property type="match status" value="1"/>
</dbReference>
<feature type="chain" id="PRO_5005110443" description="Carboxypeptidase" evidence="7">
    <location>
        <begin position="18"/>
        <end position="483"/>
    </location>
</feature>